<feature type="signal peptide" evidence="13">
    <location>
        <begin position="1"/>
        <end position="16"/>
    </location>
</feature>
<comment type="caution">
    <text evidence="15">The sequence shown here is derived from an EMBL/GenBank/DDBJ whole genome shotgun (WGS) entry which is preliminary data.</text>
</comment>
<feature type="chain" id="PRO_5035857772" description="Peptidase A1 domain-containing protein" evidence="13">
    <location>
        <begin position="17"/>
        <end position="423"/>
    </location>
</feature>
<evidence type="ECO:0000256" key="13">
    <source>
        <dbReference type="SAM" id="SignalP"/>
    </source>
</evidence>
<proteinExistence type="inferred from homology"/>
<sequence>MRTVLLLAVLGCAVSALVQVPLQKVEPIRNRMIREGTWAEYRKKKDIRTLMISKDASVPQQVNDYEDEAYIGNITIGTPEQQFTVILDTGSANLWIPDITCGTKPGNCNQGACKGALCQFECPDQACCGAGPNYTDSCLQQNKFDASKSSTYVKNGRNFIIEYGTGSAKGFLGQDTVRFGGIGQAQLVVPNTVFGQATSLAAFFEGQPLDGILGLAFQTIAVDQVTPPFINAINQNLVDQPLFTVFLEHEGDANNVPGGVYTYGGIDTTNCGPLIAYQPLSSATYYQFKMSAVKAGSYSSNKGWQVISDTGTSLLGAPQAVATAIGSALGGTWNADYGVYIIPCAAQIGSIDLTIGSNVYSIQPKNSIVPLGDGSSNCILTIFPFNNFGFGPSWILGDPFIRQYCNIYDVGNQQVGFAPSLQK</sequence>
<feature type="disulfide bond" evidence="11">
    <location>
        <begin position="101"/>
        <end position="138"/>
    </location>
</feature>
<evidence type="ECO:0000256" key="7">
    <source>
        <dbReference type="ARBA" id="ARBA00022801"/>
    </source>
</evidence>
<name>A0A8S1HHI6_9PELO</name>
<evidence type="ECO:0000256" key="11">
    <source>
        <dbReference type="PIRSR" id="PIRSR601461-2"/>
    </source>
</evidence>
<keyword evidence="3" id="KW-0964">Secreted</keyword>
<dbReference type="InterPro" id="IPR021109">
    <property type="entry name" value="Peptidase_aspartic_dom_sf"/>
</dbReference>
<evidence type="ECO:0000256" key="1">
    <source>
        <dbReference type="ARBA" id="ARBA00004613"/>
    </source>
</evidence>
<dbReference type="AlphaFoldDB" id="A0A8S1HHI6"/>
<evidence type="ECO:0000256" key="8">
    <source>
        <dbReference type="ARBA" id="ARBA00023157"/>
    </source>
</evidence>
<keyword evidence="5 13" id="KW-0732">Signal</keyword>
<dbReference type="GO" id="GO:0004190">
    <property type="term" value="F:aspartic-type endopeptidase activity"/>
    <property type="evidence" value="ECO:0007669"/>
    <property type="project" value="UniProtKB-KW"/>
</dbReference>
<dbReference type="EMBL" id="CAJGYM010000039">
    <property type="protein sequence ID" value="CAD6193851.1"/>
    <property type="molecule type" value="Genomic_DNA"/>
</dbReference>
<dbReference type="Gene3D" id="2.40.70.10">
    <property type="entry name" value="Acid Proteases"/>
    <property type="match status" value="2"/>
</dbReference>
<feature type="domain" description="Peptidase A1" evidence="14">
    <location>
        <begin position="70"/>
        <end position="418"/>
    </location>
</feature>
<dbReference type="PRINTS" id="PR00792">
    <property type="entry name" value="PEPSIN"/>
</dbReference>
<keyword evidence="8 11" id="KW-1015">Disulfide bond</keyword>
<dbReference type="Proteomes" id="UP000835052">
    <property type="component" value="Unassembled WGS sequence"/>
</dbReference>
<gene>
    <name evidence="15" type="ORF">CAUJ_LOCUS9770</name>
</gene>
<dbReference type="GO" id="GO:0006508">
    <property type="term" value="P:proteolysis"/>
    <property type="evidence" value="ECO:0007669"/>
    <property type="project" value="UniProtKB-KW"/>
</dbReference>
<dbReference type="FunFam" id="2.40.70.10:FF:000052">
    <property type="entry name" value="ASpartyl Protease"/>
    <property type="match status" value="1"/>
</dbReference>
<dbReference type="InterPro" id="IPR001969">
    <property type="entry name" value="Aspartic_peptidase_AS"/>
</dbReference>
<dbReference type="InterPro" id="IPR012848">
    <property type="entry name" value="Aspartic_peptidase_N"/>
</dbReference>
<evidence type="ECO:0000256" key="4">
    <source>
        <dbReference type="ARBA" id="ARBA00022670"/>
    </source>
</evidence>
<keyword evidence="6 12" id="KW-0064">Aspartyl protease</keyword>
<dbReference type="OrthoDB" id="5839471at2759"/>
<organism evidence="15 16">
    <name type="scientific">Caenorhabditis auriculariae</name>
    <dbReference type="NCBI Taxonomy" id="2777116"/>
    <lineage>
        <taxon>Eukaryota</taxon>
        <taxon>Metazoa</taxon>
        <taxon>Ecdysozoa</taxon>
        <taxon>Nematoda</taxon>
        <taxon>Chromadorea</taxon>
        <taxon>Rhabditida</taxon>
        <taxon>Rhabditina</taxon>
        <taxon>Rhabditomorpha</taxon>
        <taxon>Rhabditoidea</taxon>
        <taxon>Rhabditidae</taxon>
        <taxon>Peloderinae</taxon>
        <taxon>Caenorhabditis</taxon>
    </lineage>
</organism>
<evidence type="ECO:0000259" key="14">
    <source>
        <dbReference type="PROSITE" id="PS51767"/>
    </source>
</evidence>
<dbReference type="PROSITE" id="PS00141">
    <property type="entry name" value="ASP_PROTEASE"/>
    <property type="match status" value="1"/>
</dbReference>
<evidence type="ECO:0000256" key="6">
    <source>
        <dbReference type="ARBA" id="ARBA00022750"/>
    </source>
</evidence>
<dbReference type="PROSITE" id="PS51767">
    <property type="entry name" value="PEPTIDASE_A1"/>
    <property type="match status" value="1"/>
</dbReference>
<dbReference type="InterPro" id="IPR001461">
    <property type="entry name" value="Aspartic_peptidase_A1"/>
</dbReference>
<dbReference type="SUPFAM" id="SSF50630">
    <property type="entry name" value="Acid proteases"/>
    <property type="match status" value="1"/>
</dbReference>
<evidence type="ECO:0000313" key="16">
    <source>
        <dbReference type="Proteomes" id="UP000835052"/>
    </source>
</evidence>
<dbReference type="InterPro" id="IPR033121">
    <property type="entry name" value="PEPTIDASE_A1"/>
</dbReference>
<comment type="similarity">
    <text evidence="2 12">Belongs to the peptidase A1 family.</text>
</comment>
<evidence type="ECO:0000256" key="3">
    <source>
        <dbReference type="ARBA" id="ARBA00022525"/>
    </source>
</evidence>
<evidence type="ECO:0000256" key="9">
    <source>
        <dbReference type="ARBA" id="ARBA00023180"/>
    </source>
</evidence>
<feature type="active site" evidence="10">
    <location>
        <position position="309"/>
    </location>
</feature>
<evidence type="ECO:0000256" key="12">
    <source>
        <dbReference type="RuleBase" id="RU000454"/>
    </source>
</evidence>
<dbReference type="GO" id="GO:0005576">
    <property type="term" value="C:extracellular region"/>
    <property type="evidence" value="ECO:0007669"/>
    <property type="project" value="UniProtKB-SubCell"/>
</dbReference>
<dbReference type="GO" id="GO:0005764">
    <property type="term" value="C:lysosome"/>
    <property type="evidence" value="ECO:0007669"/>
    <property type="project" value="TreeGrafter"/>
</dbReference>
<accession>A0A8S1HHI6</accession>
<keyword evidence="7 12" id="KW-0378">Hydrolase</keyword>
<evidence type="ECO:0000256" key="10">
    <source>
        <dbReference type="PIRSR" id="PIRSR601461-1"/>
    </source>
</evidence>
<dbReference type="PANTHER" id="PTHR47966:SF45">
    <property type="entry name" value="PEPTIDASE A1 DOMAIN-CONTAINING PROTEIN"/>
    <property type="match status" value="1"/>
</dbReference>
<dbReference type="Pfam" id="PF07966">
    <property type="entry name" value="A1_Propeptide"/>
    <property type="match status" value="1"/>
</dbReference>
<dbReference type="PANTHER" id="PTHR47966">
    <property type="entry name" value="BETA-SITE APP-CLEAVING ENZYME, ISOFORM A-RELATED"/>
    <property type="match status" value="1"/>
</dbReference>
<dbReference type="CDD" id="cd05471">
    <property type="entry name" value="pepsin_like"/>
    <property type="match status" value="1"/>
</dbReference>
<evidence type="ECO:0000313" key="15">
    <source>
        <dbReference type="EMBL" id="CAD6193851.1"/>
    </source>
</evidence>
<reference evidence="15" key="1">
    <citation type="submission" date="2020-10" db="EMBL/GenBank/DDBJ databases">
        <authorList>
            <person name="Kikuchi T."/>
        </authorList>
    </citation>
    <scope>NUCLEOTIDE SEQUENCE</scope>
    <source>
        <strain evidence="15">NKZ352</strain>
    </source>
</reference>
<evidence type="ECO:0000256" key="2">
    <source>
        <dbReference type="ARBA" id="ARBA00007447"/>
    </source>
</evidence>
<evidence type="ECO:0000256" key="5">
    <source>
        <dbReference type="ARBA" id="ARBA00022729"/>
    </source>
</evidence>
<protein>
    <recommendedName>
        <fullName evidence="14">Peptidase A1 domain-containing protein</fullName>
    </recommendedName>
</protein>
<keyword evidence="4 12" id="KW-0645">Protease</keyword>
<keyword evidence="9" id="KW-0325">Glycoprotein</keyword>
<feature type="active site" evidence="10">
    <location>
        <position position="88"/>
    </location>
</feature>
<keyword evidence="16" id="KW-1185">Reference proteome</keyword>
<dbReference type="Pfam" id="PF00026">
    <property type="entry name" value="Asp"/>
    <property type="match status" value="1"/>
</dbReference>
<comment type="subcellular location">
    <subcellularLocation>
        <location evidence="1">Secreted</location>
    </subcellularLocation>
</comment>
<dbReference type="InterPro" id="IPR034164">
    <property type="entry name" value="Pepsin-like_dom"/>
</dbReference>